<dbReference type="AlphaFoldDB" id="A0AA97I3K3"/>
<keyword evidence="1" id="KW-1133">Transmembrane helix</keyword>
<feature type="transmembrane region" description="Helical" evidence="1">
    <location>
        <begin position="7"/>
        <end position="30"/>
    </location>
</feature>
<sequence length="182" mass="19584">MRMKKGYFSLYEIALLSLLGALIFVLKIVLKLPVHVPGHSGIFWMIPLILGLAIVKKPGAATYMGLISGILTSFFGIGALHVFDIFEYLSIGIATDICGYIFSYRFENPFVSVLTGVCANLFRMVVNYSVQLLLGVQGFFIILGIGLSSVSNIIFGGLGGLIAALLIRKLMTAGVIGEDETG</sequence>
<keyword evidence="1" id="KW-0472">Membrane</keyword>
<evidence type="ECO:0000256" key="1">
    <source>
        <dbReference type="SAM" id="Phobius"/>
    </source>
</evidence>
<dbReference type="Proteomes" id="UP001301797">
    <property type="component" value="Chromosome"/>
</dbReference>
<feature type="transmembrane region" description="Helical" evidence="1">
    <location>
        <begin position="36"/>
        <end position="55"/>
    </location>
</feature>
<keyword evidence="1" id="KW-0812">Transmembrane</keyword>
<gene>
    <name evidence="2" type="ORF">F1737_00780</name>
</gene>
<evidence type="ECO:0000313" key="3">
    <source>
        <dbReference type="Proteomes" id="UP001301797"/>
    </source>
</evidence>
<name>A0AA97I3K3_9EURY</name>
<accession>A0AA97I3K3</accession>
<dbReference type="KEGG" id="mefw:F1737_00780"/>
<keyword evidence="3" id="KW-1185">Reference proteome</keyword>
<dbReference type="EMBL" id="CP043875">
    <property type="protein sequence ID" value="WOF15316.1"/>
    <property type="molecule type" value="Genomic_DNA"/>
</dbReference>
<dbReference type="Pfam" id="PF09819">
    <property type="entry name" value="ABC_cobalt"/>
    <property type="match status" value="1"/>
</dbReference>
<proteinExistence type="predicted"/>
<reference evidence="2 3" key="1">
    <citation type="submission" date="2019-09" db="EMBL/GenBank/DDBJ databases">
        <title>The complete genome of Methanoplanus sp. FWC-SCC4.</title>
        <authorList>
            <person name="Chen S.-C."/>
            <person name="Zhou Y.-Z."/>
            <person name="Lai M.-C."/>
        </authorList>
    </citation>
    <scope>NUCLEOTIDE SEQUENCE [LARGE SCALE GENOMIC DNA]</scope>
    <source>
        <strain evidence="2 3">FWC-SCC4</strain>
    </source>
</reference>
<dbReference type="InterPro" id="IPR017195">
    <property type="entry name" value="ABC_thiamin-permease_prd"/>
</dbReference>
<feature type="transmembrane region" description="Helical" evidence="1">
    <location>
        <begin position="62"/>
        <end position="79"/>
    </location>
</feature>
<organism evidence="2 3">
    <name type="scientific">Methanochimaera problematica</name>
    <dbReference type="NCBI Taxonomy" id="2609417"/>
    <lineage>
        <taxon>Archaea</taxon>
        <taxon>Methanobacteriati</taxon>
        <taxon>Methanobacteriota</taxon>
        <taxon>Stenosarchaea group</taxon>
        <taxon>Methanomicrobia</taxon>
        <taxon>Methanomicrobiales</taxon>
        <taxon>Methanomicrobiaceae</taxon>
        <taxon>Methanochimaera</taxon>
    </lineage>
</organism>
<feature type="transmembrane region" description="Helical" evidence="1">
    <location>
        <begin position="138"/>
        <end position="167"/>
    </location>
</feature>
<protein>
    <submittedName>
        <fullName evidence="2">Cobalt ABC transporter permease</fullName>
    </submittedName>
</protein>
<evidence type="ECO:0000313" key="2">
    <source>
        <dbReference type="EMBL" id="WOF15316.1"/>
    </source>
</evidence>